<keyword evidence="2" id="KW-0675">Receptor</keyword>
<feature type="transmembrane region" description="Helical" evidence="1">
    <location>
        <begin position="12"/>
        <end position="31"/>
    </location>
</feature>
<feature type="non-terminal residue" evidence="2">
    <location>
        <position position="104"/>
    </location>
</feature>
<protein>
    <submittedName>
        <fullName evidence="2">Gustatory receptor</fullName>
    </submittedName>
</protein>
<keyword evidence="1" id="KW-0812">Transmembrane</keyword>
<evidence type="ECO:0000313" key="2">
    <source>
        <dbReference type="EMBL" id="AOG12964.1"/>
    </source>
</evidence>
<keyword evidence="1" id="KW-0472">Membrane</keyword>
<dbReference type="AlphaFoldDB" id="A0A1B3P5U5"/>
<accession>A0A1B3P5U5</accession>
<feature type="transmembrane region" description="Helical" evidence="1">
    <location>
        <begin position="69"/>
        <end position="87"/>
    </location>
</feature>
<proteinExistence type="evidence at transcript level"/>
<organism evidence="2">
    <name type="scientific">Eogystia hippophaecolus</name>
    <name type="common">Moth</name>
    <name type="synonym">Holcocerus hippophaecolus</name>
    <dbReference type="NCBI Taxonomy" id="1206364"/>
    <lineage>
        <taxon>Eukaryota</taxon>
        <taxon>Metazoa</taxon>
        <taxon>Ecdysozoa</taxon>
        <taxon>Arthropoda</taxon>
        <taxon>Hexapoda</taxon>
        <taxon>Insecta</taxon>
        <taxon>Pterygota</taxon>
        <taxon>Neoptera</taxon>
        <taxon>Endopterygota</taxon>
        <taxon>Lepidoptera</taxon>
        <taxon>Glossata</taxon>
        <taxon>Ditrysia</taxon>
        <taxon>Cossoidea</taxon>
        <taxon>Cossidae</taxon>
        <taxon>Cossinae</taxon>
        <taxon>Eogystia</taxon>
    </lineage>
</organism>
<name>A0A1B3P5U5_EOGHI</name>
<evidence type="ECO:0000256" key="1">
    <source>
        <dbReference type="SAM" id="Phobius"/>
    </source>
</evidence>
<sequence>MTDAIMTQMNYIVELVLLLIFCTVAYISTFLNRHRYVRILNEVISSWIELPNSSTDIILGRLRYQVNVIAMRTLLILFVLQICVNYTRSTSIWKMILVSITFNL</sequence>
<keyword evidence="1" id="KW-1133">Transmembrane helix</keyword>
<dbReference type="EMBL" id="KX656015">
    <property type="protein sequence ID" value="AOG12964.1"/>
    <property type="molecule type" value="mRNA"/>
</dbReference>
<reference evidence="2" key="1">
    <citation type="journal article" date="2016" name="BMC Genomics">
        <title>Antennal transcriptome analysis and expression profiles of odorant binding proteins in Eogystia hippophaecolus (Lepidoptera: Cossidae).</title>
        <authorList>
            <person name="Hu P."/>
            <person name="Tao J."/>
            <person name="Cui M."/>
            <person name="Gao C."/>
            <person name="Lu P."/>
            <person name="Luo Y."/>
        </authorList>
    </citation>
    <scope>NUCLEOTIDE SEQUENCE</scope>
</reference>